<dbReference type="OrthoDB" id="21470at2759"/>
<dbReference type="HOGENOM" id="CLU_518922_0_0_1"/>
<feature type="chain" id="PRO_5002151099" description="CID domain-containing protein" evidence="2">
    <location>
        <begin position="21"/>
        <end position="525"/>
    </location>
</feature>
<evidence type="ECO:0000313" key="4">
    <source>
        <dbReference type="EMBL" id="KIH95030.1"/>
    </source>
</evidence>
<dbReference type="InterPro" id="IPR006569">
    <property type="entry name" value="CID_dom"/>
</dbReference>
<dbReference type="AlphaFoldDB" id="A0A0C2J7Q9"/>
<dbReference type="EMBL" id="AWTV01000002">
    <property type="protein sequence ID" value="KIH95030.1"/>
    <property type="molecule type" value="Genomic_DNA"/>
</dbReference>
<evidence type="ECO:0000259" key="3">
    <source>
        <dbReference type="PROSITE" id="PS51391"/>
    </source>
</evidence>
<proteinExistence type="predicted"/>
<feature type="region of interest" description="Disordered" evidence="1">
    <location>
        <begin position="190"/>
        <end position="229"/>
    </location>
</feature>
<evidence type="ECO:0000256" key="2">
    <source>
        <dbReference type="SAM" id="SignalP"/>
    </source>
</evidence>
<gene>
    <name evidence="4" type="ORF">SPBR_03434</name>
</gene>
<dbReference type="VEuPathDB" id="FungiDB:SPBR_03434"/>
<organism evidence="4 5">
    <name type="scientific">Sporothrix brasiliensis 5110</name>
    <dbReference type="NCBI Taxonomy" id="1398154"/>
    <lineage>
        <taxon>Eukaryota</taxon>
        <taxon>Fungi</taxon>
        <taxon>Dikarya</taxon>
        <taxon>Ascomycota</taxon>
        <taxon>Pezizomycotina</taxon>
        <taxon>Sordariomycetes</taxon>
        <taxon>Sordariomycetidae</taxon>
        <taxon>Ophiostomatales</taxon>
        <taxon>Ophiostomataceae</taxon>
        <taxon>Sporothrix</taxon>
    </lineage>
</organism>
<dbReference type="GO" id="GO:0048471">
    <property type="term" value="C:perinuclear region of cytoplasm"/>
    <property type="evidence" value="ECO:0007669"/>
    <property type="project" value="TreeGrafter"/>
</dbReference>
<evidence type="ECO:0000313" key="5">
    <source>
        <dbReference type="Proteomes" id="UP000031575"/>
    </source>
</evidence>
<feature type="domain" description="CID" evidence="3">
    <location>
        <begin position="1"/>
        <end position="190"/>
    </location>
</feature>
<evidence type="ECO:0000256" key="1">
    <source>
        <dbReference type="SAM" id="MobiDB-lite"/>
    </source>
</evidence>
<feature type="compositionally biased region" description="Low complexity" evidence="1">
    <location>
        <begin position="214"/>
        <end position="224"/>
    </location>
</feature>
<keyword evidence="2" id="KW-0732">Signal</keyword>
<dbReference type="GO" id="GO:0006874">
    <property type="term" value="P:intracellular calcium ion homeostasis"/>
    <property type="evidence" value="ECO:0007669"/>
    <property type="project" value="TreeGrafter"/>
</dbReference>
<reference evidence="4 5" key="1">
    <citation type="journal article" date="2014" name="BMC Genomics">
        <title>Comparative genomics of the major fungal agents of human and animal Sporotrichosis: Sporothrix schenckii and Sporothrix brasiliensis.</title>
        <authorList>
            <person name="Teixeira M.M."/>
            <person name="de Almeida L.G."/>
            <person name="Kubitschek-Barreira P."/>
            <person name="Alves F.L."/>
            <person name="Kioshima E.S."/>
            <person name="Abadio A.K."/>
            <person name="Fernandes L."/>
            <person name="Derengowski L.S."/>
            <person name="Ferreira K.S."/>
            <person name="Souza R.C."/>
            <person name="Ruiz J.C."/>
            <person name="de Andrade N.C."/>
            <person name="Paes H.C."/>
            <person name="Nicola A.M."/>
            <person name="Albuquerque P."/>
            <person name="Gerber A.L."/>
            <person name="Martins V.P."/>
            <person name="Peconick L.D."/>
            <person name="Neto A.V."/>
            <person name="Chaucanez C.B."/>
            <person name="Silva P.A."/>
            <person name="Cunha O.L."/>
            <person name="de Oliveira F.F."/>
            <person name="dos Santos T.C."/>
            <person name="Barros A.L."/>
            <person name="Soares M.A."/>
            <person name="de Oliveira L.M."/>
            <person name="Marini M.M."/>
            <person name="Villalobos-Duno H."/>
            <person name="Cunha M.M."/>
            <person name="de Hoog S."/>
            <person name="da Silveira J.F."/>
            <person name="Henrissat B."/>
            <person name="Nino-Vega G.A."/>
            <person name="Cisalpino P.S."/>
            <person name="Mora-Montes H.M."/>
            <person name="Almeida S.R."/>
            <person name="Stajich J.E."/>
            <person name="Lopes-Bezerra L.M."/>
            <person name="Vasconcelos A.T."/>
            <person name="Felipe M.S."/>
        </authorList>
    </citation>
    <scope>NUCLEOTIDE SEQUENCE [LARGE SCALE GENOMIC DNA]</scope>
    <source>
        <strain evidence="4 5">5110</strain>
    </source>
</reference>
<protein>
    <recommendedName>
        <fullName evidence="3">CID domain-containing protein</fullName>
    </recommendedName>
</protein>
<dbReference type="PANTHER" id="PTHR12323">
    <property type="entry name" value="SR-RELATED CTD ASSOCIATED FACTOR 6"/>
    <property type="match status" value="1"/>
</dbReference>
<dbReference type="RefSeq" id="XP_040623040.1">
    <property type="nucleotide sequence ID" value="XM_040761725.1"/>
</dbReference>
<keyword evidence="5" id="KW-1185">Reference proteome</keyword>
<dbReference type="Gene3D" id="1.25.40.90">
    <property type="match status" value="1"/>
</dbReference>
<accession>A0A0C2J7Q9</accession>
<dbReference type="GeneID" id="63676646"/>
<dbReference type="Pfam" id="PF04818">
    <property type="entry name" value="CID"/>
    <property type="match status" value="1"/>
</dbReference>
<dbReference type="Proteomes" id="UP000031575">
    <property type="component" value="Unassembled WGS sequence"/>
</dbReference>
<sequence length="525" mass="56969">MAATAAQLAIATASLTAVLLRPDPAPCSRPDIDEFAGLLALTAARCSPANVQHWMLRHVTHSPARTAAVGRYLVALAHSFSPETRRTTSETEAKPTSARRKRLHLLYVISDVLYHVAFRSTAPDGDNATRPPFVANIEPSLLPLVSSAAAFVRAPKQLAKLNDLLDLWASQNYVGDNVLQQLRTAIDEGPRRAEEALQKQAKDKASGKHQKGLAAAGATSTGASKEAKETKEAPFLLPALHGDPAVPWYDWPAATWLHVLEPNSTRPMNPAALQPLQLAPGPAPPALEASVRALLADVDRMYEGEGGEGGEDGKDSEMSAAADIDSDVNALGERIDVDVLSGDIVGGDTYYGWSRAFCKSMKERRRRWKTLGGAGFAEPDVEIEVEVEVEVKAPVPVQIKQPMSLSVVERIEFAEETPVSRPIPLLTVAAKGTATRDHGLRPYRLTCCQILLGQNLQQHRRYRRRYRRHNNTSIGINNSINNITGISSNNTTNKDILRMVSHLSKSRGVVMDLGIGREGSVVDVV</sequence>
<feature type="compositionally biased region" description="Basic and acidic residues" evidence="1">
    <location>
        <begin position="190"/>
        <end position="206"/>
    </location>
</feature>
<dbReference type="PROSITE" id="PS51391">
    <property type="entry name" value="CID"/>
    <property type="match status" value="1"/>
</dbReference>
<comment type="caution">
    <text evidence="4">The sequence shown here is derived from an EMBL/GenBank/DDBJ whole genome shotgun (WGS) entry which is preliminary data.</text>
</comment>
<dbReference type="InterPro" id="IPR008942">
    <property type="entry name" value="ENTH_VHS"/>
</dbReference>
<feature type="signal peptide" evidence="2">
    <location>
        <begin position="1"/>
        <end position="20"/>
    </location>
</feature>
<name>A0A0C2J7Q9_9PEZI</name>
<dbReference type="PANTHER" id="PTHR12323:SF0">
    <property type="entry name" value="CALCIUM HOMEOSTASIS ENDOPLASMIC RETICULUM PROTEIN"/>
    <property type="match status" value="1"/>
</dbReference>